<name>V5WJ52_9SPIO</name>
<evidence type="ECO:0000256" key="1">
    <source>
        <dbReference type="ARBA" id="ARBA00009091"/>
    </source>
</evidence>
<dbReference type="GO" id="GO:0051082">
    <property type="term" value="F:unfolded protein binding"/>
    <property type="evidence" value="ECO:0007669"/>
    <property type="project" value="InterPro"/>
</dbReference>
<dbReference type="OrthoDB" id="370855at2"/>
<evidence type="ECO:0000256" key="2">
    <source>
        <dbReference type="ARBA" id="ARBA00022729"/>
    </source>
</evidence>
<comment type="similarity">
    <text evidence="1">Belongs to the Skp family.</text>
</comment>
<keyword evidence="6" id="KW-1185">Reference proteome</keyword>
<evidence type="ECO:0000313" key="6">
    <source>
        <dbReference type="Proteomes" id="UP000018680"/>
    </source>
</evidence>
<dbReference type="PANTHER" id="PTHR35089">
    <property type="entry name" value="CHAPERONE PROTEIN SKP"/>
    <property type="match status" value="1"/>
</dbReference>
<dbReference type="InterPro" id="IPR024930">
    <property type="entry name" value="Skp_dom_sf"/>
</dbReference>
<keyword evidence="3" id="KW-0175">Coiled coil</keyword>
<dbReference type="SUPFAM" id="SSF111384">
    <property type="entry name" value="OmpH-like"/>
    <property type="match status" value="1"/>
</dbReference>
<dbReference type="RefSeq" id="WP_024268114.1">
    <property type="nucleotide sequence ID" value="NC_023035.1"/>
</dbReference>
<dbReference type="Pfam" id="PF03938">
    <property type="entry name" value="OmpH"/>
    <property type="match status" value="1"/>
</dbReference>
<keyword evidence="2 4" id="KW-0732">Signal</keyword>
<feature type="coiled-coil region" evidence="3">
    <location>
        <begin position="49"/>
        <end position="76"/>
    </location>
</feature>
<dbReference type="HOGENOM" id="CLU_124474_0_0_12"/>
<evidence type="ECO:0000256" key="4">
    <source>
        <dbReference type="SAM" id="SignalP"/>
    </source>
</evidence>
<dbReference type="EMBL" id="CP006939">
    <property type="protein sequence ID" value="AHC15196.1"/>
    <property type="molecule type" value="Genomic_DNA"/>
</dbReference>
<evidence type="ECO:0000313" key="5">
    <source>
        <dbReference type="EMBL" id="AHC15196.1"/>
    </source>
</evidence>
<dbReference type="KEGG" id="slr:L21SP2_1821"/>
<feature type="chain" id="PRO_5004742014" evidence="4">
    <location>
        <begin position="24"/>
        <end position="177"/>
    </location>
</feature>
<dbReference type="STRING" id="1307761.L21SP2_1821"/>
<sequence length="177" mass="20371">MEKTIRKFAIAAILIIFAASGIAAEQLTTVGVVDITRVYNSFFADSTAVRELENLKEEIQQELDGHVAILRRLQEQKLDAESDGDEDEALRLDEEIYEKQQYIQDFQRIKQRQLYDRQQRLLNSETFLSELQSAISFVAEANGFTVVVSSNDDKLLWWSQEVDITNLVLERLRATAR</sequence>
<accession>V5WJ52</accession>
<reference evidence="5 6" key="1">
    <citation type="journal article" date="2015" name="Stand. Genomic Sci.">
        <title>Complete genome sequence and description of Salinispira pacifica gen. nov., sp. nov., a novel spirochaete isolated form a hypersaline microbial mat.</title>
        <authorList>
            <person name="Ben Hania W."/>
            <person name="Joseph M."/>
            <person name="Schumann P."/>
            <person name="Bunk B."/>
            <person name="Fiebig A."/>
            <person name="Sproer C."/>
            <person name="Klenk H.P."/>
            <person name="Fardeau M.L."/>
            <person name="Spring S."/>
        </authorList>
    </citation>
    <scope>NUCLEOTIDE SEQUENCE [LARGE SCALE GENOMIC DNA]</scope>
    <source>
        <strain evidence="5 6">L21-RPul-D2</strain>
    </source>
</reference>
<proteinExistence type="inferred from homology"/>
<dbReference type="SMART" id="SM00935">
    <property type="entry name" value="OmpH"/>
    <property type="match status" value="1"/>
</dbReference>
<evidence type="ECO:0000256" key="3">
    <source>
        <dbReference type="SAM" id="Coils"/>
    </source>
</evidence>
<dbReference type="eggNOG" id="COG2825">
    <property type="taxonomic scope" value="Bacteria"/>
</dbReference>
<dbReference type="GO" id="GO:0005829">
    <property type="term" value="C:cytosol"/>
    <property type="evidence" value="ECO:0007669"/>
    <property type="project" value="TreeGrafter"/>
</dbReference>
<protein>
    <submittedName>
        <fullName evidence="5">Outer membrane protein H</fullName>
    </submittedName>
</protein>
<dbReference type="GO" id="GO:0050821">
    <property type="term" value="P:protein stabilization"/>
    <property type="evidence" value="ECO:0007669"/>
    <property type="project" value="TreeGrafter"/>
</dbReference>
<dbReference type="PANTHER" id="PTHR35089:SF1">
    <property type="entry name" value="CHAPERONE PROTEIN SKP"/>
    <property type="match status" value="1"/>
</dbReference>
<dbReference type="InterPro" id="IPR005632">
    <property type="entry name" value="Chaperone_Skp"/>
</dbReference>
<dbReference type="Gene3D" id="3.30.910.20">
    <property type="entry name" value="Skp domain"/>
    <property type="match status" value="1"/>
</dbReference>
<organism evidence="5 6">
    <name type="scientific">Salinispira pacifica</name>
    <dbReference type="NCBI Taxonomy" id="1307761"/>
    <lineage>
        <taxon>Bacteria</taxon>
        <taxon>Pseudomonadati</taxon>
        <taxon>Spirochaetota</taxon>
        <taxon>Spirochaetia</taxon>
        <taxon>Spirochaetales</taxon>
        <taxon>Spirochaetaceae</taxon>
        <taxon>Salinispira</taxon>
    </lineage>
</organism>
<gene>
    <name evidence="5" type="ORF">L21SP2_1821</name>
</gene>
<dbReference type="AlphaFoldDB" id="V5WJ52"/>
<dbReference type="Proteomes" id="UP000018680">
    <property type="component" value="Chromosome"/>
</dbReference>
<feature type="signal peptide" evidence="4">
    <location>
        <begin position="1"/>
        <end position="23"/>
    </location>
</feature>